<feature type="binding site" evidence="20">
    <location>
        <position position="153"/>
    </location>
    <ligand>
        <name>UDP-N-acetyl-alpha-D-glucosamine</name>
        <dbReference type="ChEBI" id="CHEBI:57705"/>
    </ligand>
</feature>
<feature type="binding site" evidence="20">
    <location>
        <position position="364"/>
    </location>
    <ligand>
        <name>UDP-N-acetyl-alpha-D-glucosamine</name>
        <dbReference type="ChEBI" id="CHEBI:57705"/>
    </ligand>
</feature>
<keyword evidence="11 20" id="KW-0460">Magnesium</keyword>
<comment type="pathway">
    <text evidence="3 20">Nucleotide-sugar biosynthesis; UDP-N-acetyl-alpha-D-glucosamine biosynthesis; UDP-N-acetyl-alpha-D-glucosamine from N-acetyl-alpha-D-glucosamine 1-phosphate: step 1/1.</text>
</comment>
<comment type="caution">
    <text evidence="22">The sequence shown here is derived from an EMBL/GenBank/DDBJ whole genome shotgun (WGS) entry which is preliminary data.</text>
</comment>
<reference evidence="23" key="1">
    <citation type="submission" date="2017-09" db="EMBL/GenBank/DDBJ databases">
        <title>Depth-based differentiation of microbial function through sediment-hosted aquifers and enrichment of novel symbionts in the deep terrestrial subsurface.</title>
        <authorList>
            <person name="Probst A.J."/>
            <person name="Ladd B."/>
            <person name="Jarett J.K."/>
            <person name="Geller-Mcgrath D.E."/>
            <person name="Sieber C.M.K."/>
            <person name="Emerson J.B."/>
            <person name="Anantharaman K."/>
            <person name="Thomas B.C."/>
            <person name="Malmstrom R."/>
            <person name="Stieglmeier M."/>
            <person name="Klingl A."/>
            <person name="Woyke T."/>
            <person name="Ryan C.M."/>
            <person name="Banfield J.F."/>
        </authorList>
    </citation>
    <scope>NUCLEOTIDE SEQUENCE [LARGE SCALE GENOMIC DNA]</scope>
</reference>
<feature type="binding site" evidence="20">
    <location>
        <position position="375"/>
    </location>
    <ligand>
        <name>UDP-N-acetyl-alpha-D-glucosamine</name>
        <dbReference type="ChEBI" id="CHEBI:57705"/>
    </ligand>
</feature>
<evidence type="ECO:0000256" key="9">
    <source>
        <dbReference type="ARBA" id="ARBA00022723"/>
    </source>
</evidence>
<dbReference type="EMBL" id="PFNG01000276">
    <property type="protein sequence ID" value="PIZ34470.1"/>
    <property type="molecule type" value="Genomic_DNA"/>
</dbReference>
<dbReference type="GO" id="GO:0006048">
    <property type="term" value="P:UDP-N-acetylglucosamine biosynthetic process"/>
    <property type="evidence" value="ECO:0007669"/>
    <property type="project" value="UniProtKB-UniPathway"/>
</dbReference>
<dbReference type="Gene3D" id="2.160.10.10">
    <property type="entry name" value="Hexapeptide repeat proteins"/>
    <property type="match status" value="1"/>
</dbReference>
<feature type="binding site" evidence="20">
    <location>
        <position position="349"/>
    </location>
    <ligand>
        <name>UDP-N-acetyl-alpha-D-glucosamine</name>
        <dbReference type="ChEBI" id="CHEBI:57705"/>
    </ligand>
</feature>
<evidence type="ECO:0000256" key="1">
    <source>
        <dbReference type="ARBA" id="ARBA00004496"/>
    </source>
</evidence>
<keyword evidence="10 20" id="KW-0677">Repeat</keyword>
<evidence type="ECO:0000256" key="13">
    <source>
        <dbReference type="ARBA" id="ARBA00022984"/>
    </source>
</evidence>
<evidence type="ECO:0000259" key="21">
    <source>
        <dbReference type="Pfam" id="PF00483"/>
    </source>
</evidence>
<evidence type="ECO:0000256" key="12">
    <source>
        <dbReference type="ARBA" id="ARBA00022960"/>
    </source>
</evidence>
<dbReference type="RefSeq" id="WP_286677734.1">
    <property type="nucleotide sequence ID" value="NZ_MNXI01000028.1"/>
</dbReference>
<evidence type="ECO:0000256" key="7">
    <source>
        <dbReference type="ARBA" id="ARBA00022679"/>
    </source>
</evidence>
<dbReference type="GO" id="GO:0003977">
    <property type="term" value="F:UDP-N-acetylglucosamine diphosphorylase activity"/>
    <property type="evidence" value="ECO:0007669"/>
    <property type="project" value="UniProtKB-UniRule"/>
</dbReference>
<feature type="binding site" evidence="20">
    <location>
        <begin position="384"/>
        <end position="385"/>
    </location>
    <ligand>
        <name>acetyl-CoA</name>
        <dbReference type="ChEBI" id="CHEBI:57288"/>
    </ligand>
</feature>
<feature type="region of interest" description="Pyrophosphorylase" evidence="20">
    <location>
        <begin position="1"/>
        <end position="228"/>
    </location>
</feature>
<feature type="binding site" evidence="20">
    <location>
        <position position="22"/>
    </location>
    <ligand>
        <name>UDP-N-acetyl-alpha-D-glucosamine</name>
        <dbReference type="ChEBI" id="CHEBI:57705"/>
    </ligand>
</feature>
<comment type="similarity">
    <text evidence="4 20">In the C-terminal section; belongs to the transferase hexapeptide repeat family.</text>
</comment>
<dbReference type="GO" id="GO:0009252">
    <property type="term" value="P:peptidoglycan biosynthetic process"/>
    <property type="evidence" value="ECO:0007669"/>
    <property type="project" value="UniProtKB-UniRule"/>
</dbReference>
<dbReference type="InterPro" id="IPR005835">
    <property type="entry name" value="NTP_transferase_dom"/>
</dbReference>
<feature type="active site" description="Proton acceptor" evidence="20">
    <location>
        <position position="361"/>
    </location>
</feature>
<comment type="similarity">
    <text evidence="5 20">In the N-terminal section; belongs to the N-acetylglucosamine-1-phosphate uridyltransferase family.</text>
</comment>
<dbReference type="GO" id="GO:0009245">
    <property type="term" value="P:lipid A biosynthetic process"/>
    <property type="evidence" value="ECO:0007669"/>
    <property type="project" value="UniProtKB-UniRule"/>
</dbReference>
<name>A0A2M7T4S7_9ACTN</name>
<dbReference type="InterPro" id="IPR001451">
    <property type="entry name" value="Hexapep"/>
</dbReference>
<evidence type="ECO:0000256" key="15">
    <source>
        <dbReference type="ARBA" id="ARBA00023315"/>
    </source>
</evidence>
<keyword evidence="15 20" id="KW-0012">Acyltransferase</keyword>
<evidence type="ECO:0000256" key="17">
    <source>
        <dbReference type="ARBA" id="ARBA00048247"/>
    </source>
</evidence>
<dbReference type="UniPathway" id="UPA00973"/>
<evidence type="ECO:0000256" key="19">
    <source>
        <dbReference type="ARBA" id="ARBA00049628"/>
    </source>
</evidence>
<sequence>MGLAVLVLAAGEGTRMKSSRPKVLHTICGEPMIHFVLKSVRSLNPERTIVIVGHRADEVKAALEGVDFALQEEQLGTGHAVSTVEDMLADFVGTVIVLSGDTPLLSAETLQRMLDIHTSNEAAATLLTARMNNPTGYGRIIRSSTGAVQAIVEQKEATDEQKAIAEVNSGTYCFDKEKLFEALKGIDSNNQQGEFYLTDAIKVLSDGGGTIMACLADEPEETMGVNTRVQLAEADRIMRGRINEKLMLAGVTLIDPTTTFIADSVTIGRDTVIYPMTFISGDTKIGENCIIGPASRLVDCLVGNAVVIESSVVKESVIEDSAELGPFCHVRPGTLVKTGAKVGGFVEVKKSEIGRGSKVPHLSYIGDTHIGDYVNIGAGSITCNYDGANKYQTVIEDGAFVGSDTMLVAPVRIGKGAFTAAGSVITKDVPADSLAVERSDQTIINDWAKKRRQRKDISES</sequence>
<dbReference type="CDD" id="cd02540">
    <property type="entry name" value="GT2_GlmU_N_bac"/>
    <property type="match status" value="1"/>
</dbReference>
<evidence type="ECO:0000256" key="5">
    <source>
        <dbReference type="ARBA" id="ARBA00007947"/>
    </source>
</evidence>
<feature type="binding site" evidence="20">
    <location>
        <position position="438"/>
    </location>
    <ligand>
        <name>acetyl-CoA</name>
        <dbReference type="ChEBI" id="CHEBI:57288"/>
    </ligand>
</feature>
<evidence type="ECO:0000256" key="8">
    <source>
        <dbReference type="ARBA" id="ARBA00022695"/>
    </source>
</evidence>
<dbReference type="EC" id="2.3.1.157" evidence="20"/>
<feature type="binding site" evidence="20">
    <location>
        <position position="101"/>
    </location>
    <ligand>
        <name>Mg(2+)</name>
        <dbReference type="ChEBI" id="CHEBI:18420"/>
    </ligand>
</feature>
<dbReference type="GO" id="GO:0019134">
    <property type="term" value="F:glucosamine-1-phosphate N-acetyltransferase activity"/>
    <property type="evidence" value="ECO:0007669"/>
    <property type="project" value="UniProtKB-UniRule"/>
</dbReference>
<keyword evidence="13 20" id="KW-0573">Peptidoglycan synthesis</keyword>
<dbReference type="SUPFAM" id="SSF51161">
    <property type="entry name" value="Trimeric LpxA-like enzymes"/>
    <property type="match status" value="1"/>
</dbReference>
<dbReference type="InterPro" id="IPR011004">
    <property type="entry name" value="Trimer_LpxA-like_sf"/>
</dbReference>
<keyword evidence="9 20" id="KW-0479">Metal-binding</keyword>
<feature type="binding site" evidence="20">
    <location>
        <position position="403"/>
    </location>
    <ligand>
        <name>acetyl-CoA</name>
        <dbReference type="ChEBI" id="CHEBI:57288"/>
    </ligand>
</feature>
<dbReference type="Pfam" id="PF00132">
    <property type="entry name" value="Hexapep"/>
    <property type="match status" value="2"/>
</dbReference>
<evidence type="ECO:0000256" key="16">
    <source>
        <dbReference type="ARBA" id="ARBA00023316"/>
    </source>
</evidence>
<dbReference type="NCBIfam" id="TIGR01173">
    <property type="entry name" value="glmU"/>
    <property type="match status" value="1"/>
</dbReference>
<dbReference type="GO" id="GO:0071555">
    <property type="term" value="P:cell wall organization"/>
    <property type="evidence" value="ECO:0007669"/>
    <property type="project" value="UniProtKB-KW"/>
</dbReference>
<keyword evidence="12 20" id="KW-0133">Cell shape</keyword>
<evidence type="ECO:0000256" key="14">
    <source>
        <dbReference type="ARBA" id="ARBA00023268"/>
    </source>
</evidence>
<evidence type="ECO:0000256" key="6">
    <source>
        <dbReference type="ARBA" id="ARBA00022490"/>
    </source>
</evidence>
<dbReference type="PANTHER" id="PTHR43584">
    <property type="entry name" value="NUCLEOTIDYL TRANSFERASE"/>
    <property type="match status" value="1"/>
</dbReference>
<keyword evidence="14 20" id="KW-0511">Multifunctional enzyme</keyword>
<keyword evidence="7 20" id="KW-0808">Transferase</keyword>
<dbReference type="GO" id="GO:0016020">
    <property type="term" value="C:membrane"/>
    <property type="evidence" value="ECO:0007669"/>
    <property type="project" value="GOC"/>
</dbReference>
<evidence type="ECO:0000256" key="20">
    <source>
        <dbReference type="HAMAP-Rule" id="MF_01631"/>
    </source>
</evidence>
<evidence type="ECO:0000256" key="4">
    <source>
        <dbReference type="ARBA" id="ARBA00007707"/>
    </source>
</evidence>
<feature type="binding site" evidence="20">
    <location>
        <position position="138"/>
    </location>
    <ligand>
        <name>UDP-N-acetyl-alpha-D-glucosamine</name>
        <dbReference type="ChEBI" id="CHEBI:57705"/>
    </ligand>
</feature>
<dbReference type="GO" id="GO:0000902">
    <property type="term" value="P:cell morphogenesis"/>
    <property type="evidence" value="ECO:0007669"/>
    <property type="project" value="UniProtKB-UniRule"/>
</dbReference>
<dbReference type="CDD" id="cd03353">
    <property type="entry name" value="LbH_GlmU_C"/>
    <property type="match status" value="1"/>
</dbReference>
<protein>
    <recommendedName>
        <fullName evidence="20">Bifunctional protein GlmU</fullName>
    </recommendedName>
    <domain>
        <recommendedName>
            <fullName evidence="20">UDP-N-acetylglucosamine pyrophosphorylase</fullName>
            <ecNumber evidence="20">2.7.7.23</ecNumber>
        </recommendedName>
        <alternativeName>
            <fullName evidence="20">N-acetylglucosamine-1-phosphate uridyltransferase</fullName>
        </alternativeName>
    </domain>
    <domain>
        <recommendedName>
            <fullName evidence="20">Glucosamine-1-phosphate N-acetyltransferase</fullName>
            <ecNumber evidence="20">2.3.1.157</ecNumber>
        </recommendedName>
    </domain>
</protein>
<dbReference type="HAMAP" id="MF_01631">
    <property type="entry name" value="GlmU"/>
    <property type="match status" value="1"/>
</dbReference>
<feature type="binding site" evidence="20">
    <location>
        <position position="226"/>
    </location>
    <ligand>
        <name>UDP-N-acetyl-alpha-D-glucosamine</name>
        <dbReference type="ChEBI" id="CHEBI:57705"/>
    </ligand>
</feature>
<feature type="binding site" evidence="20">
    <location>
        <position position="168"/>
    </location>
    <ligand>
        <name>UDP-N-acetyl-alpha-D-glucosamine</name>
        <dbReference type="ChEBI" id="CHEBI:57705"/>
    </ligand>
</feature>
<feature type="binding site" evidence="20">
    <location>
        <begin position="99"/>
        <end position="101"/>
    </location>
    <ligand>
        <name>UDP-N-acetyl-alpha-D-glucosamine</name>
        <dbReference type="ChEBI" id="CHEBI:57705"/>
    </ligand>
</feature>
<comment type="cofactor">
    <cofactor evidence="20">
        <name>Mg(2+)</name>
        <dbReference type="ChEBI" id="CHEBI:18420"/>
    </cofactor>
    <text evidence="20">Binds 1 Mg(2+) ion per subunit.</text>
</comment>
<evidence type="ECO:0000256" key="11">
    <source>
        <dbReference type="ARBA" id="ARBA00022842"/>
    </source>
</evidence>
<comment type="subunit">
    <text evidence="20">Homotrimer.</text>
</comment>
<dbReference type="NCBIfam" id="NF010934">
    <property type="entry name" value="PRK14354.1"/>
    <property type="match status" value="1"/>
</dbReference>
<dbReference type="EC" id="2.7.7.23" evidence="20"/>
<feature type="binding site" evidence="20">
    <location>
        <position position="71"/>
    </location>
    <ligand>
        <name>UDP-N-acetyl-alpha-D-glucosamine</name>
        <dbReference type="ChEBI" id="CHEBI:57705"/>
    </ligand>
</feature>
<dbReference type="SUPFAM" id="SSF53448">
    <property type="entry name" value="Nucleotide-diphospho-sugar transferases"/>
    <property type="match status" value="1"/>
</dbReference>
<feature type="region of interest" description="Linker" evidence="20">
    <location>
        <begin position="229"/>
        <end position="249"/>
    </location>
</feature>
<feature type="binding site" evidence="20">
    <location>
        <position position="226"/>
    </location>
    <ligand>
        <name>Mg(2+)</name>
        <dbReference type="ChEBI" id="CHEBI:18420"/>
    </ligand>
</feature>
<feature type="region of interest" description="N-acetyltransferase" evidence="20">
    <location>
        <begin position="250"/>
        <end position="460"/>
    </location>
</feature>
<feature type="binding site" evidence="20">
    <location>
        <position position="331"/>
    </location>
    <ligand>
        <name>UDP-N-acetyl-alpha-D-glucosamine</name>
        <dbReference type="ChEBI" id="CHEBI:57705"/>
    </ligand>
</feature>
<comment type="pathway">
    <text evidence="2 20">Nucleotide-sugar biosynthesis; UDP-N-acetyl-alpha-D-glucosamine biosynthesis; N-acetyl-alpha-D-glucosamine 1-phosphate from alpha-D-glucosamine 6-phosphate (route II): step 2/2.</text>
</comment>
<dbReference type="Gene3D" id="3.90.550.10">
    <property type="entry name" value="Spore Coat Polysaccharide Biosynthesis Protein SpsA, Chain A"/>
    <property type="match status" value="1"/>
</dbReference>
<comment type="catalytic activity">
    <reaction evidence="18 20">
        <text>N-acetyl-alpha-D-glucosamine 1-phosphate + UTP + H(+) = UDP-N-acetyl-alpha-D-glucosamine + diphosphate</text>
        <dbReference type="Rhea" id="RHEA:13509"/>
        <dbReference type="ChEBI" id="CHEBI:15378"/>
        <dbReference type="ChEBI" id="CHEBI:33019"/>
        <dbReference type="ChEBI" id="CHEBI:46398"/>
        <dbReference type="ChEBI" id="CHEBI:57705"/>
        <dbReference type="ChEBI" id="CHEBI:57776"/>
        <dbReference type="EC" id="2.7.7.23"/>
    </reaction>
</comment>
<accession>A0A2M7T4S7</accession>
<evidence type="ECO:0000313" key="23">
    <source>
        <dbReference type="Proteomes" id="UP000230956"/>
    </source>
</evidence>
<comment type="pathway">
    <text evidence="20">Bacterial outer membrane biogenesis; LPS lipid A biosynthesis.</text>
</comment>
<dbReference type="GO" id="GO:0005737">
    <property type="term" value="C:cytoplasm"/>
    <property type="evidence" value="ECO:0007669"/>
    <property type="project" value="UniProtKB-SubCell"/>
</dbReference>
<dbReference type="InterPro" id="IPR050065">
    <property type="entry name" value="GlmU-like"/>
</dbReference>
<feature type="binding site" evidence="20">
    <location>
        <begin position="76"/>
        <end position="77"/>
    </location>
    <ligand>
        <name>UDP-N-acetyl-alpha-D-glucosamine</name>
        <dbReference type="ChEBI" id="CHEBI:57705"/>
    </ligand>
</feature>
<dbReference type="UniPathway" id="UPA00113">
    <property type="reaction ID" value="UER00532"/>
</dbReference>
<dbReference type="InterPro" id="IPR029044">
    <property type="entry name" value="Nucleotide-diphossugar_trans"/>
</dbReference>
<evidence type="ECO:0000256" key="10">
    <source>
        <dbReference type="ARBA" id="ARBA00022737"/>
    </source>
</evidence>
<evidence type="ECO:0000256" key="3">
    <source>
        <dbReference type="ARBA" id="ARBA00005208"/>
    </source>
</evidence>
<evidence type="ECO:0000256" key="2">
    <source>
        <dbReference type="ARBA" id="ARBA00005166"/>
    </source>
</evidence>
<comment type="function">
    <text evidence="19 20">Catalyzes the last two sequential reactions in the de novo biosynthetic pathway for UDP-N-acetylglucosamine (UDP-GlcNAc). The C-terminal domain catalyzes the transfer of acetyl group from acetyl coenzyme A to glucosamine-1-phosphate (GlcN-1-P) to produce N-acetylglucosamine-1-phosphate (GlcNAc-1-P), which is converted into UDP-GlcNAc by the transfer of uridine 5-monophosphate (from uridine 5-triphosphate), a reaction catalyzed by the N-terminal domain.</text>
</comment>
<dbReference type="GO" id="GO:0008360">
    <property type="term" value="P:regulation of cell shape"/>
    <property type="evidence" value="ECO:0007669"/>
    <property type="project" value="UniProtKB-KW"/>
</dbReference>
<gene>
    <name evidence="20 22" type="primary">glmU</name>
    <name evidence="22" type="ORF">COY37_11795</name>
</gene>
<keyword evidence="16 20" id="KW-0961">Cell wall biogenesis/degradation</keyword>
<feature type="binding site" evidence="20">
    <location>
        <position position="421"/>
    </location>
    <ligand>
        <name>acetyl-CoA</name>
        <dbReference type="ChEBI" id="CHEBI:57288"/>
    </ligand>
</feature>
<proteinExistence type="inferred from homology"/>
<dbReference type="InterPro" id="IPR005882">
    <property type="entry name" value="Bifunctional_GlmU"/>
</dbReference>
<evidence type="ECO:0000313" key="22">
    <source>
        <dbReference type="EMBL" id="PIZ34470.1"/>
    </source>
</evidence>
<dbReference type="AlphaFoldDB" id="A0A2M7T4S7"/>
<keyword evidence="8 20" id="KW-0548">Nucleotidyltransferase</keyword>
<feature type="domain" description="Nucleotidyl transferase" evidence="21">
    <location>
        <begin position="6"/>
        <end position="206"/>
    </location>
</feature>
<dbReference type="GO" id="GO:0000287">
    <property type="term" value="F:magnesium ion binding"/>
    <property type="evidence" value="ECO:0007669"/>
    <property type="project" value="UniProtKB-UniRule"/>
</dbReference>
<comment type="subcellular location">
    <subcellularLocation>
        <location evidence="1 20">Cytoplasm</location>
    </subcellularLocation>
</comment>
<feature type="binding site" evidence="20">
    <location>
        <begin position="8"/>
        <end position="11"/>
    </location>
    <ligand>
        <name>UDP-N-acetyl-alpha-D-glucosamine</name>
        <dbReference type="ChEBI" id="CHEBI:57705"/>
    </ligand>
</feature>
<dbReference type="InterPro" id="IPR038009">
    <property type="entry name" value="GlmU_C_LbH"/>
</dbReference>
<comment type="catalytic activity">
    <reaction evidence="17 20">
        <text>alpha-D-glucosamine 1-phosphate + acetyl-CoA = N-acetyl-alpha-D-glucosamine 1-phosphate + CoA + H(+)</text>
        <dbReference type="Rhea" id="RHEA:13725"/>
        <dbReference type="ChEBI" id="CHEBI:15378"/>
        <dbReference type="ChEBI" id="CHEBI:57287"/>
        <dbReference type="ChEBI" id="CHEBI:57288"/>
        <dbReference type="ChEBI" id="CHEBI:57776"/>
        <dbReference type="ChEBI" id="CHEBI:58516"/>
        <dbReference type="EC" id="2.3.1.157"/>
    </reaction>
</comment>
<feature type="binding site" evidence="20">
    <location>
        <position position="378"/>
    </location>
    <ligand>
        <name>acetyl-CoA</name>
        <dbReference type="ChEBI" id="CHEBI:57288"/>
    </ligand>
</feature>
<evidence type="ECO:0000256" key="18">
    <source>
        <dbReference type="ARBA" id="ARBA00048493"/>
    </source>
</evidence>
<dbReference type="Pfam" id="PF00483">
    <property type="entry name" value="NTP_transferase"/>
    <property type="match status" value="1"/>
</dbReference>
<dbReference type="PANTHER" id="PTHR43584:SF3">
    <property type="entry name" value="BIFUNCTIONAL PROTEIN GLMU"/>
    <property type="match status" value="1"/>
</dbReference>
<keyword evidence="6 20" id="KW-0963">Cytoplasm</keyword>
<organism evidence="22 23">
    <name type="scientific">Candidatus Aquicultor secundus</name>
    <dbReference type="NCBI Taxonomy" id="1973895"/>
    <lineage>
        <taxon>Bacteria</taxon>
        <taxon>Bacillati</taxon>
        <taxon>Actinomycetota</taxon>
        <taxon>Candidatus Aquicultoria</taxon>
        <taxon>Candidatus Aquicultorales</taxon>
        <taxon>Candidatus Aquicultoraceae</taxon>
        <taxon>Candidatus Aquicultor</taxon>
    </lineage>
</organism>
<dbReference type="Proteomes" id="UP000230956">
    <property type="component" value="Unassembled WGS sequence"/>
</dbReference>